<dbReference type="HOGENOM" id="CLU_055068_2_1_11"/>
<dbReference type="InterPro" id="IPR000315">
    <property type="entry name" value="Znf_B-box"/>
</dbReference>
<feature type="transmembrane region" description="Helical" evidence="7">
    <location>
        <begin position="161"/>
        <end position="179"/>
    </location>
</feature>
<dbReference type="EMBL" id="ACLF03000002">
    <property type="protein sequence ID" value="EFQ84590.1"/>
    <property type="molecule type" value="Genomic_DNA"/>
</dbReference>
<dbReference type="Pfam" id="PF00643">
    <property type="entry name" value="zf-B_box"/>
    <property type="match status" value="1"/>
</dbReference>
<dbReference type="GO" id="GO:0004252">
    <property type="term" value="F:serine-type endopeptidase activity"/>
    <property type="evidence" value="ECO:0007669"/>
    <property type="project" value="InterPro"/>
</dbReference>
<organism evidence="10 11">
    <name type="scientific">Aeromicrobium marinum DSM 15272</name>
    <dbReference type="NCBI Taxonomy" id="585531"/>
    <lineage>
        <taxon>Bacteria</taxon>
        <taxon>Bacillati</taxon>
        <taxon>Actinomycetota</taxon>
        <taxon>Actinomycetes</taxon>
        <taxon>Propionibacteriales</taxon>
        <taxon>Nocardioidaceae</taxon>
        <taxon>Aeromicrobium</taxon>
    </lineage>
</organism>
<dbReference type="SUPFAM" id="SSF144091">
    <property type="entry name" value="Rhomboid-like"/>
    <property type="match status" value="1"/>
</dbReference>
<evidence type="ECO:0000259" key="9">
    <source>
        <dbReference type="Pfam" id="PF01694"/>
    </source>
</evidence>
<protein>
    <submittedName>
        <fullName evidence="10">Peptidase, S54 family</fullName>
        <ecNumber evidence="10">3.4.21.-</ecNumber>
    </submittedName>
</protein>
<keyword evidence="11" id="KW-1185">Reference proteome</keyword>
<dbReference type="PANTHER" id="PTHR43731:SF14">
    <property type="entry name" value="PRESENILIN-ASSOCIATED RHOMBOID-LIKE PROTEIN, MITOCHONDRIAL"/>
    <property type="match status" value="1"/>
</dbReference>
<evidence type="ECO:0000313" key="10">
    <source>
        <dbReference type="EMBL" id="EFQ84590.1"/>
    </source>
</evidence>
<feature type="transmembrane region" description="Helical" evidence="7">
    <location>
        <begin position="211"/>
        <end position="230"/>
    </location>
</feature>
<evidence type="ECO:0000256" key="3">
    <source>
        <dbReference type="ARBA" id="ARBA00022692"/>
    </source>
</evidence>
<feature type="domain" description="Peptidase S54 rhomboid" evidence="9">
    <location>
        <begin position="120"/>
        <end position="250"/>
    </location>
</feature>
<dbReference type="EC" id="3.4.21.-" evidence="10"/>
<keyword evidence="6 7" id="KW-0472">Membrane</keyword>
<dbReference type="PANTHER" id="PTHR43731">
    <property type="entry name" value="RHOMBOID PROTEASE"/>
    <property type="match status" value="1"/>
</dbReference>
<dbReference type="Gene3D" id="1.20.1540.10">
    <property type="entry name" value="Rhomboid-like"/>
    <property type="match status" value="1"/>
</dbReference>
<dbReference type="GO" id="GO:0016020">
    <property type="term" value="C:membrane"/>
    <property type="evidence" value="ECO:0007669"/>
    <property type="project" value="UniProtKB-SubCell"/>
</dbReference>
<dbReference type="Pfam" id="PF01694">
    <property type="entry name" value="Rhomboid"/>
    <property type="match status" value="1"/>
</dbReference>
<name>E2S8T5_9ACTN</name>
<evidence type="ECO:0000256" key="7">
    <source>
        <dbReference type="SAM" id="Phobius"/>
    </source>
</evidence>
<feature type="domain" description="B box-type" evidence="8">
    <location>
        <begin position="7"/>
        <end position="34"/>
    </location>
</feature>
<dbReference type="GO" id="GO:0008270">
    <property type="term" value="F:zinc ion binding"/>
    <property type="evidence" value="ECO:0007669"/>
    <property type="project" value="InterPro"/>
</dbReference>
<proteinExistence type="inferred from homology"/>
<feature type="transmembrane region" description="Helical" evidence="7">
    <location>
        <begin position="122"/>
        <end position="149"/>
    </location>
</feature>
<dbReference type="CDD" id="cd19756">
    <property type="entry name" value="Bbox2"/>
    <property type="match status" value="1"/>
</dbReference>
<dbReference type="InterPro" id="IPR035952">
    <property type="entry name" value="Rhomboid-like_sf"/>
</dbReference>
<keyword evidence="4 10" id="KW-0378">Hydrolase</keyword>
<dbReference type="InterPro" id="IPR022764">
    <property type="entry name" value="Peptidase_S54_rhomboid_dom"/>
</dbReference>
<dbReference type="AlphaFoldDB" id="E2S8T5"/>
<gene>
    <name evidence="10" type="ORF">HMPREF0063_10442</name>
</gene>
<feature type="transmembrane region" description="Helical" evidence="7">
    <location>
        <begin position="185"/>
        <end position="204"/>
    </location>
</feature>
<evidence type="ECO:0000256" key="4">
    <source>
        <dbReference type="ARBA" id="ARBA00022801"/>
    </source>
</evidence>
<sequence>MNDSVEAARCHLHPEREAYISCQRCGRPICPDCMRDAAVGFQCPTCVAAGRQAVRQPRTLAGGRVQAREGVVTMAIIAVNVVVFALTDIVGTDAITAAGRMVGADVIDTQGRLWPGMDDGGYWRLLTSAFLHAGVLHLLFNMYALYLFGPFVERALGSARYVAAYLTMAVFSGAVVYLLTDPRTFTVGASGAVFGLFGYALVLLVRAKQDVRTLLVLLAVNGVISLAPNISWQGHLGGFIAGLTLGAAVAYAPRERRTLLQVVSVGGLLALSAVIVVARSLTG</sequence>
<reference evidence="10" key="1">
    <citation type="submission" date="2010-08" db="EMBL/GenBank/DDBJ databases">
        <authorList>
            <person name="Muzny D."/>
            <person name="Qin X."/>
            <person name="Buhay C."/>
            <person name="Dugan-Rocha S."/>
            <person name="Ding Y."/>
            <person name="Chen G."/>
            <person name="Hawes A."/>
            <person name="Holder M."/>
            <person name="Jhangiani S."/>
            <person name="Johnson A."/>
            <person name="Khan Z."/>
            <person name="Li Z."/>
            <person name="Liu W."/>
            <person name="Liu X."/>
            <person name="Perez L."/>
            <person name="Shen H."/>
            <person name="Wang Q."/>
            <person name="Watt J."/>
            <person name="Xi L."/>
            <person name="Xin Y."/>
            <person name="Zhou J."/>
            <person name="Deng J."/>
            <person name="Jiang H."/>
            <person name="Liu Y."/>
            <person name="Qu J."/>
            <person name="Song X.-Z."/>
            <person name="Zhang L."/>
            <person name="Villasana D."/>
            <person name="Johnson A."/>
            <person name="Liu J."/>
            <person name="Liyanage D."/>
            <person name="Lorensuhewa L."/>
            <person name="Robinson T."/>
            <person name="Song A."/>
            <person name="Song B.-B."/>
            <person name="Dinh H."/>
            <person name="Thornton R."/>
            <person name="Coyle M."/>
            <person name="Francisco L."/>
            <person name="Jackson L."/>
            <person name="Javaid M."/>
            <person name="Korchina V."/>
            <person name="Kovar C."/>
            <person name="Mata R."/>
            <person name="Mathew T."/>
            <person name="Ngo R."/>
            <person name="Nguyen L."/>
            <person name="Nguyen N."/>
            <person name="Okwuonu G."/>
            <person name="Ongeri F."/>
            <person name="Pham C."/>
            <person name="Simmons D."/>
            <person name="Wilczek-Boney K."/>
            <person name="Hale W."/>
            <person name="Jakkamsetti A."/>
            <person name="Pham P."/>
            <person name="Ruth R."/>
            <person name="San Lucas F."/>
            <person name="Warren J."/>
            <person name="Zhang J."/>
            <person name="Zhao Z."/>
            <person name="Zhou C."/>
            <person name="Zhu D."/>
            <person name="Lee S."/>
            <person name="Bess C."/>
            <person name="Blankenburg K."/>
            <person name="Forbes L."/>
            <person name="Fu Q."/>
            <person name="Gubbala S."/>
            <person name="Hirani K."/>
            <person name="Jayaseelan J.C."/>
            <person name="Lara F."/>
            <person name="Munidasa M."/>
            <person name="Palculict T."/>
            <person name="Patil S."/>
            <person name="Pu L.-L."/>
            <person name="Saada N."/>
            <person name="Tang L."/>
            <person name="Weissenberger G."/>
            <person name="Zhu Y."/>
            <person name="Hemphill L."/>
            <person name="Shang Y."/>
            <person name="Youmans B."/>
            <person name="Ayvaz T."/>
            <person name="Ross M."/>
            <person name="Santibanez J."/>
            <person name="Aqrawi P."/>
            <person name="Gross S."/>
            <person name="Joshi V."/>
            <person name="Fowler G."/>
            <person name="Nazareth L."/>
            <person name="Reid J."/>
            <person name="Worley K."/>
            <person name="Petrosino J."/>
            <person name="Highlander S."/>
            <person name="Gibbs R."/>
        </authorList>
    </citation>
    <scope>NUCLEOTIDE SEQUENCE [LARGE SCALE GENOMIC DNA]</scope>
    <source>
        <strain evidence="10">DSM 15272</strain>
    </source>
</reference>
<accession>E2S8T5</accession>
<comment type="subcellular location">
    <subcellularLocation>
        <location evidence="1">Membrane</location>
        <topology evidence="1">Multi-pass membrane protein</topology>
    </subcellularLocation>
</comment>
<evidence type="ECO:0000259" key="8">
    <source>
        <dbReference type="Pfam" id="PF00643"/>
    </source>
</evidence>
<evidence type="ECO:0000256" key="2">
    <source>
        <dbReference type="ARBA" id="ARBA00009045"/>
    </source>
</evidence>
<dbReference type="MEROPS" id="S54.A08"/>
<keyword evidence="3 7" id="KW-0812">Transmembrane</keyword>
<dbReference type="STRING" id="585531.HMPREF0063_10442"/>
<keyword evidence="5 7" id="KW-1133">Transmembrane helix</keyword>
<feature type="transmembrane region" description="Helical" evidence="7">
    <location>
        <begin position="236"/>
        <end position="252"/>
    </location>
</feature>
<dbReference type="Proteomes" id="UP000003111">
    <property type="component" value="Unassembled WGS sequence"/>
</dbReference>
<dbReference type="InterPro" id="IPR050925">
    <property type="entry name" value="Rhomboid_protease_S54"/>
</dbReference>
<evidence type="ECO:0000256" key="6">
    <source>
        <dbReference type="ARBA" id="ARBA00023136"/>
    </source>
</evidence>
<feature type="transmembrane region" description="Helical" evidence="7">
    <location>
        <begin position="259"/>
        <end position="281"/>
    </location>
</feature>
<feature type="transmembrane region" description="Helical" evidence="7">
    <location>
        <begin position="71"/>
        <end position="91"/>
    </location>
</feature>
<evidence type="ECO:0000256" key="5">
    <source>
        <dbReference type="ARBA" id="ARBA00022989"/>
    </source>
</evidence>
<comment type="similarity">
    <text evidence="2">Belongs to the peptidase S54 family.</text>
</comment>
<comment type="caution">
    <text evidence="10">The sequence shown here is derived from an EMBL/GenBank/DDBJ whole genome shotgun (WGS) entry which is preliminary data.</text>
</comment>
<evidence type="ECO:0000256" key="1">
    <source>
        <dbReference type="ARBA" id="ARBA00004141"/>
    </source>
</evidence>
<dbReference type="RefSeq" id="WP_007079321.1">
    <property type="nucleotide sequence ID" value="NZ_CM001024.1"/>
</dbReference>
<dbReference type="eggNOG" id="COG0705">
    <property type="taxonomic scope" value="Bacteria"/>
</dbReference>
<evidence type="ECO:0000313" key="11">
    <source>
        <dbReference type="Proteomes" id="UP000003111"/>
    </source>
</evidence>